<keyword evidence="11" id="KW-1185">Reference proteome</keyword>
<dbReference type="InterPro" id="IPR039024">
    <property type="entry name" value="RTC4"/>
</dbReference>
<feature type="region of interest" description="Disordered" evidence="8">
    <location>
        <begin position="204"/>
        <end position="408"/>
    </location>
</feature>
<proteinExistence type="inferred from homology"/>
<dbReference type="SMART" id="SM01312">
    <property type="entry name" value="RTC4"/>
    <property type="match status" value="1"/>
</dbReference>
<evidence type="ECO:0000256" key="6">
    <source>
        <dbReference type="ARBA" id="ARBA00022490"/>
    </source>
</evidence>
<dbReference type="STRING" id="870435.A0A0C3J892"/>
<comment type="function">
    <text evidence="1">May be involved in a process influencing telomere capping.</text>
</comment>
<organism evidence="10 11">
    <name type="scientific">Pisolithus tinctorius Marx 270</name>
    <dbReference type="NCBI Taxonomy" id="870435"/>
    <lineage>
        <taxon>Eukaryota</taxon>
        <taxon>Fungi</taxon>
        <taxon>Dikarya</taxon>
        <taxon>Basidiomycota</taxon>
        <taxon>Agaricomycotina</taxon>
        <taxon>Agaricomycetes</taxon>
        <taxon>Agaricomycetidae</taxon>
        <taxon>Boletales</taxon>
        <taxon>Sclerodermatineae</taxon>
        <taxon>Pisolithaceae</taxon>
        <taxon>Pisolithus</taxon>
    </lineage>
</organism>
<dbReference type="OrthoDB" id="2686745at2759"/>
<feature type="domain" description="Restriction of telomere capping protein 4 C-terminal" evidence="9">
    <location>
        <begin position="553"/>
        <end position="647"/>
    </location>
</feature>
<evidence type="ECO:0000313" key="10">
    <source>
        <dbReference type="EMBL" id="KIN93891.1"/>
    </source>
</evidence>
<dbReference type="HOGENOM" id="CLU_353771_0_0_1"/>
<reference evidence="10 11" key="1">
    <citation type="submission" date="2014-04" db="EMBL/GenBank/DDBJ databases">
        <authorList>
            <consortium name="DOE Joint Genome Institute"/>
            <person name="Kuo A."/>
            <person name="Kohler A."/>
            <person name="Costa M.D."/>
            <person name="Nagy L.G."/>
            <person name="Floudas D."/>
            <person name="Copeland A."/>
            <person name="Barry K.W."/>
            <person name="Cichocki N."/>
            <person name="Veneault-Fourrey C."/>
            <person name="LaButti K."/>
            <person name="Lindquist E.A."/>
            <person name="Lipzen A."/>
            <person name="Lundell T."/>
            <person name="Morin E."/>
            <person name="Murat C."/>
            <person name="Sun H."/>
            <person name="Tunlid A."/>
            <person name="Henrissat B."/>
            <person name="Grigoriev I.V."/>
            <person name="Hibbett D.S."/>
            <person name="Martin F."/>
            <person name="Nordberg H.P."/>
            <person name="Cantor M.N."/>
            <person name="Hua S.X."/>
        </authorList>
    </citation>
    <scope>NUCLEOTIDE SEQUENCE [LARGE SCALE GENOMIC DNA]</scope>
    <source>
        <strain evidence="10 11">Marx 270</strain>
    </source>
</reference>
<evidence type="ECO:0000256" key="8">
    <source>
        <dbReference type="SAM" id="MobiDB-lite"/>
    </source>
</evidence>
<evidence type="ECO:0000256" key="7">
    <source>
        <dbReference type="ARBA" id="ARBA00023242"/>
    </source>
</evidence>
<feature type="compositionally biased region" description="Polar residues" evidence="8">
    <location>
        <begin position="738"/>
        <end position="750"/>
    </location>
</feature>
<dbReference type="Pfam" id="PF14474">
    <property type="entry name" value="RTC4"/>
    <property type="match status" value="1"/>
</dbReference>
<evidence type="ECO:0000256" key="1">
    <source>
        <dbReference type="ARBA" id="ARBA00002738"/>
    </source>
</evidence>
<accession>A0A0C3J892</accession>
<feature type="region of interest" description="Disordered" evidence="8">
    <location>
        <begin position="738"/>
        <end position="794"/>
    </location>
</feature>
<evidence type="ECO:0000259" key="9">
    <source>
        <dbReference type="SMART" id="SM01312"/>
    </source>
</evidence>
<feature type="compositionally biased region" description="Basic and acidic residues" evidence="8">
    <location>
        <begin position="340"/>
        <end position="352"/>
    </location>
</feature>
<name>A0A0C3J892_PISTI</name>
<dbReference type="GO" id="GO:0005737">
    <property type="term" value="C:cytoplasm"/>
    <property type="evidence" value="ECO:0007669"/>
    <property type="project" value="UniProtKB-SubCell"/>
</dbReference>
<protein>
    <recommendedName>
        <fullName evidence="5">Restriction of telomere capping protein 4</fullName>
    </recommendedName>
</protein>
<dbReference type="AlphaFoldDB" id="A0A0C3J892"/>
<evidence type="ECO:0000313" key="11">
    <source>
        <dbReference type="Proteomes" id="UP000054217"/>
    </source>
</evidence>
<dbReference type="EMBL" id="KN832128">
    <property type="protein sequence ID" value="KIN93891.1"/>
    <property type="molecule type" value="Genomic_DNA"/>
</dbReference>
<keyword evidence="7" id="KW-0539">Nucleus</keyword>
<dbReference type="GO" id="GO:0005634">
    <property type="term" value="C:nucleus"/>
    <property type="evidence" value="ECO:0007669"/>
    <property type="project" value="UniProtKB-SubCell"/>
</dbReference>
<keyword evidence="6" id="KW-0963">Cytoplasm</keyword>
<gene>
    <name evidence="10" type="ORF">M404DRAFT_35637</name>
</gene>
<feature type="compositionally biased region" description="Basic and acidic residues" evidence="8">
    <location>
        <begin position="283"/>
        <end position="300"/>
    </location>
</feature>
<reference evidence="11" key="2">
    <citation type="submission" date="2015-01" db="EMBL/GenBank/DDBJ databases">
        <title>Evolutionary Origins and Diversification of the Mycorrhizal Mutualists.</title>
        <authorList>
            <consortium name="DOE Joint Genome Institute"/>
            <consortium name="Mycorrhizal Genomics Consortium"/>
            <person name="Kohler A."/>
            <person name="Kuo A."/>
            <person name="Nagy L.G."/>
            <person name="Floudas D."/>
            <person name="Copeland A."/>
            <person name="Barry K.W."/>
            <person name="Cichocki N."/>
            <person name="Veneault-Fourrey C."/>
            <person name="LaButti K."/>
            <person name="Lindquist E.A."/>
            <person name="Lipzen A."/>
            <person name="Lundell T."/>
            <person name="Morin E."/>
            <person name="Murat C."/>
            <person name="Riley R."/>
            <person name="Ohm R."/>
            <person name="Sun H."/>
            <person name="Tunlid A."/>
            <person name="Henrissat B."/>
            <person name="Grigoriev I.V."/>
            <person name="Hibbett D.S."/>
            <person name="Martin F."/>
        </authorList>
    </citation>
    <scope>NUCLEOTIDE SEQUENCE [LARGE SCALE GENOMIC DNA]</scope>
    <source>
        <strain evidence="11">Marx 270</strain>
    </source>
</reference>
<evidence type="ECO:0000256" key="3">
    <source>
        <dbReference type="ARBA" id="ARBA00004496"/>
    </source>
</evidence>
<evidence type="ECO:0000256" key="4">
    <source>
        <dbReference type="ARBA" id="ARBA00009461"/>
    </source>
</evidence>
<feature type="compositionally biased region" description="Acidic residues" evidence="8">
    <location>
        <begin position="217"/>
        <end position="227"/>
    </location>
</feature>
<feature type="compositionally biased region" description="Basic residues" evidence="8">
    <location>
        <begin position="754"/>
        <end position="765"/>
    </location>
</feature>
<evidence type="ECO:0000256" key="2">
    <source>
        <dbReference type="ARBA" id="ARBA00004123"/>
    </source>
</evidence>
<dbReference type="InterPro" id="IPR028094">
    <property type="entry name" value="RTC4_C"/>
</dbReference>
<dbReference type="PANTHER" id="PTHR41391:SF1">
    <property type="entry name" value="RESTRICTION OF TELOMERE CAPPING PROTEIN 4"/>
    <property type="match status" value="1"/>
</dbReference>
<sequence length="794" mass="88641">MVKAPRPYNAKQAPQLSTISQAIASIQEQLDSYTHKSDLRADDLDRRKKKTNREWDSLINGSNQDLIPRPKGRPGRSDGKGYSIVKAMGLSKKKEFFNHLKRGICKLANRKLDTSRMITQQKNKLLVKKVIFQAQLEYKIFQKYENAWPVRDLLAQYLRNSSQLEKKATSNLERRIGKRKAEEICGDEESDFWDTNEDMSVADFDRSHSETDSPSEASDDDIGEDPSEDGHNSDEDEDNDTAPVKRKSTNLPASEVRSKISKSGACGSSDHHEHPSRPRKKQRKEESEDEHGGESDKDDNLAPVKRKSVAPASPEHTKRSKMSKPSGRLLDNSKLRPQKQQRERADIAEKQKAVTAKPGLKAIEYSKLDDSNARATKAHSNSKTAVGRSIKITNASSPPSEDEEKDDTDYHKLTAAADDDDSPIASHQLPKTCPGMDCEDAIPNNISDQLKTALSTYVGLVKERKTNIRLETDICILIKRERRRLEAFNVAEAKGWPATKIEFKDIPSRVLEMYNKLKKLLFDAEAHENLWLWTCFEADLEVNHYTIAQFAQMRVPPMSSAIWENSRCGYYGSKGAAIIMHTLLQLFPPTTSTDAFQPLSLLQYLTYFVIPHVVCQFIAQDFGLLSTMPAHSIMVESNDVGELINPKHDDDDELDQIKCATTFALKQRNLEGRTIHDAVKALVALQYAKTTDVPGTSGDQSNARPKPCLVLRPPKEGAPCTSSALGQQETIQVAASTSGACVNTTTSHSQVLGKKARGRRSKKAPRTVEQDPQAGDAAVATQARRTPRSARSKR</sequence>
<dbReference type="Proteomes" id="UP000054217">
    <property type="component" value="Unassembled WGS sequence"/>
</dbReference>
<feature type="region of interest" description="Disordered" evidence="8">
    <location>
        <begin position="55"/>
        <end position="81"/>
    </location>
</feature>
<evidence type="ECO:0000256" key="5">
    <source>
        <dbReference type="ARBA" id="ARBA00015162"/>
    </source>
</evidence>
<dbReference type="PANTHER" id="PTHR41391">
    <property type="entry name" value="RESTRICTION OF TELOMERE CAPPING PROTEIN 4"/>
    <property type="match status" value="1"/>
</dbReference>
<dbReference type="InParanoid" id="A0A0C3J892"/>
<comment type="similarity">
    <text evidence="4">Belongs to the RTC4 family.</text>
</comment>
<feature type="compositionally biased region" description="Basic residues" evidence="8">
    <location>
        <begin position="785"/>
        <end position="794"/>
    </location>
</feature>
<comment type="subcellular location">
    <subcellularLocation>
        <location evidence="3">Cytoplasm</location>
    </subcellularLocation>
    <subcellularLocation>
        <location evidence="2">Nucleus</location>
    </subcellularLocation>
</comment>